<evidence type="ECO:0000256" key="1">
    <source>
        <dbReference type="SAM" id="MobiDB-lite"/>
    </source>
</evidence>
<feature type="compositionally biased region" description="Basic and acidic residues" evidence="1">
    <location>
        <begin position="1"/>
        <end position="10"/>
    </location>
</feature>
<feature type="region of interest" description="Disordered" evidence="1">
    <location>
        <begin position="1"/>
        <end position="30"/>
    </location>
</feature>
<reference evidence="2" key="1">
    <citation type="submission" date="2024-04" db="EMBL/GenBank/DDBJ databases">
        <authorList>
            <consortium name="Molecular Ecology Group"/>
        </authorList>
    </citation>
    <scope>NUCLEOTIDE SEQUENCE</scope>
</reference>
<accession>A0AAV2P459</accession>
<name>A0AAV2P459_9HYME</name>
<feature type="region of interest" description="Disordered" evidence="1">
    <location>
        <begin position="74"/>
        <end position="95"/>
    </location>
</feature>
<gene>
    <name evidence="2" type="ORF">LPLAT_LOCUS11706</name>
</gene>
<dbReference type="AlphaFoldDB" id="A0AAV2P459"/>
<dbReference type="Proteomes" id="UP001497644">
    <property type="component" value="Chromosome 6"/>
</dbReference>
<evidence type="ECO:0000313" key="2">
    <source>
        <dbReference type="EMBL" id="CAL1686398.1"/>
    </source>
</evidence>
<dbReference type="EMBL" id="OZ034829">
    <property type="protein sequence ID" value="CAL1686398.1"/>
    <property type="molecule type" value="Genomic_DNA"/>
</dbReference>
<protein>
    <submittedName>
        <fullName evidence="2">Uncharacterized protein</fullName>
    </submittedName>
</protein>
<keyword evidence="3" id="KW-1185">Reference proteome</keyword>
<proteinExistence type="predicted"/>
<organism evidence="2 3">
    <name type="scientific">Lasius platythorax</name>
    <dbReference type="NCBI Taxonomy" id="488582"/>
    <lineage>
        <taxon>Eukaryota</taxon>
        <taxon>Metazoa</taxon>
        <taxon>Ecdysozoa</taxon>
        <taxon>Arthropoda</taxon>
        <taxon>Hexapoda</taxon>
        <taxon>Insecta</taxon>
        <taxon>Pterygota</taxon>
        <taxon>Neoptera</taxon>
        <taxon>Endopterygota</taxon>
        <taxon>Hymenoptera</taxon>
        <taxon>Apocrita</taxon>
        <taxon>Aculeata</taxon>
        <taxon>Formicoidea</taxon>
        <taxon>Formicidae</taxon>
        <taxon>Formicinae</taxon>
        <taxon>Lasius</taxon>
        <taxon>Lasius</taxon>
    </lineage>
</organism>
<evidence type="ECO:0000313" key="3">
    <source>
        <dbReference type="Proteomes" id="UP001497644"/>
    </source>
</evidence>
<sequence length="95" mass="10454">MGARMIETRRRGGPGSGRRGRGRGKTASSPAPQIIVITEYYAAVSAVQTPWPIKCGYVPNMVNLNFQRPRSQCEAPKTLLRGGKRGGKRREKDRG</sequence>